<sequence length="553" mass="61599">MESVEQIGALLMQAASTALVNAAQDARLHGEEARERFVEAASDSFIGLVPLIKRALLVCSVVSGLVISSTLTYTLAYQLAMPARFATVPLFFDYLSPPNNNCIQPPDPSENGNMERSCNIGNRDVSYPTAVVDLGSRHTQWTPYVDEVIPAAPVISFPHTGILKAHRRHFIHVQLTLPESQVNHNVGVFMVETELADSKGMVLAKSKRPAFLPYESPVISTFKKLVFLIPFLLGAFLEARSVVIPCLDHYVESPKQPLTSITVRLMVSQATRFPETTQAIQVLHAELRIGKELNMLQRILKEWFYTCAGTGISCILLWQLLVLWVIHIGIQHVRARHQGMEEQDLGGGASVLDSENFGSVASENDFGSITSEPDWESLEDLPKYESEAGQTDTELYDDDDVLNEDYKINVDERKNQATKSAQKGGEHRNNSVSATEKNAGIKTQNGEKQETPKKEIIVCPICTKTVNEGDERKSRAFTNKRALEDHMKTKHDGDKKQDESDASSIRLQQKRKTKVPLQKPRMTKEAEDELAQRVMKGATGPFEIFTDLDDPDI</sequence>
<dbReference type="Pfam" id="PF06775">
    <property type="entry name" value="Seipin"/>
    <property type="match status" value="1"/>
</dbReference>
<dbReference type="InterPro" id="IPR009617">
    <property type="entry name" value="Seipin"/>
</dbReference>
<feature type="compositionally biased region" description="Polar residues" evidence="7">
    <location>
        <begin position="430"/>
        <end position="444"/>
    </location>
</feature>
<dbReference type="EMBL" id="HBHQ01026194">
    <property type="protein sequence ID" value="CAD9825890.1"/>
    <property type="molecule type" value="Transcribed_RNA"/>
</dbReference>
<reference evidence="9" key="1">
    <citation type="submission" date="2021-01" db="EMBL/GenBank/DDBJ databases">
        <authorList>
            <person name="Corre E."/>
            <person name="Pelletier E."/>
            <person name="Niang G."/>
            <person name="Scheremetjew M."/>
            <person name="Finn R."/>
            <person name="Kale V."/>
            <person name="Holt S."/>
            <person name="Cochrane G."/>
            <person name="Meng A."/>
            <person name="Brown T."/>
            <person name="Cohen L."/>
        </authorList>
    </citation>
    <scope>NUCLEOTIDE SEQUENCE</scope>
    <source>
        <strain evidence="9">CCMP2084</strain>
    </source>
</reference>
<dbReference type="GO" id="GO:0005789">
    <property type="term" value="C:endoplasmic reticulum membrane"/>
    <property type="evidence" value="ECO:0007669"/>
    <property type="project" value="UniProtKB-SubCell"/>
</dbReference>
<protein>
    <recommendedName>
        <fullName evidence="10">Seipin</fullName>
    </recommendedName>
</protein>
<evidence type="ECO:0000256" key="3">
    <source>
        <dbReference type="ARBA" id="ARBA00022824"/>
    </source>
</evidence>
<dbReference type="CDD" id="cd23995">
    <property type="entry name" value="Seipin_BSCL2_like"/>
    <property type="match status" value="1"/>
</dbReference>
<feature type="transmembrane region" description="Helical" evidence="8">
    <location>
        <begin position="55"/>
        <end position="76"/>
    </location>
</feature>
<proteinExistence type="predicted"/>
<evidence type="ECO:0000313" key="9">
    <source>
        <dbReference type="EMBL" id="CAD9825890.1"/>
    </source>
</evidence>
<dbReference type="GO" id="GO:0006629">
    <property type="term" value="P:lipid metabolic process"/>
    <property type="evidence" value="ECO:0007669"/>
    <property type="project" value="UniProtKB-KW"/>
</dbReference>
<feature type="region of interest" description="Disordered" evidence="7">
    <location>
        <begin position="408"/>
        <end position="451"/>
    </location>
</feature>
<name>A0A7S2XTB1_9STRA</name>
<keyword evidence="4 8" id="KW-1133">Transmembrane helix</keyword>
<organism evidence="9">
    <name type="scientific">Attheya septentrionalis</name>
    <dbReference type="NCBI Taxonomy" id="420275"/>
    <lineage>
        <taxon>Eukaryota</taxon>
        <taxon>Sar</taxon>
        <taxon>Stramenopiles</taxon>
        <taxon>Ochrophyta</taxon>
        <taxon>Bacillariophyta</taxon>
        <taxon>Coscinodiscophyceae</taxon>
        <taxon>Chaetocerotophycidae</taxon>
        <taxon>Chaetocerotales</taxon>
        <taxon>Attheyaceae</taxon>
        <taxon>Attheya</taxon>
    </lineage>
</organism>
<dbReference type="GO" id="GO:0140042">
    <property type="term" value="P:lipid droplet formation"/>
    <property type="evidence" value="ECO:0007669"/>
    <property type="project" value="UniProtKB-ARBA"/>
</dbReference>
<evidence type="ECO:0000256" key="4">
    <source>
        <dbReference type="ARBA" id="ARBA00022989"/>
    </source>
</evidence>
<keyword evidence="6 8" id="KW-0472">Membrane</keyword>
<evidence type="ECO:0000256" key="6">
    <source>
        <dbReference type="ARBA" id="ARBA00023136"/>
    </source>
</evidence>
<dbReference type="PANTHER" id="PTHR21212:SF0">
    <property type="entry name" value="SEIPIN"/>
    <property type="match status" value="1"/>
</dbReference>
<keyword evidence="5" id="KW-0443">Lipid metabolism</keyword>
<feature type="region of interest" description="Disordered" evidence="7">
    <location>
        <begin position="468"/>
        <end position="528"/>
    </location>
</feature>
<dbReference type="PANTHER" id="PTHR21212">
    <property type="entry name" value="BERNARDINELLI-SEIP CONGENITAL LIPODYSTROPHY 2 HOMOLOG BSCL2 PROTEIN"/>
    <property type="match status" value="1"/>
</dbReference>
<comment type="subcellular location">
    <subcellularLocation>
        <location evidence="1">Endoplasmic reticulum membrane</location>
        <topology evidence="1">Multi-pass membrane protein</topology>
    </subcellularLocation>
</comment>
<keyword evidence="3" id="KW-0256">Endoplasmic reticulum</keyword>
<accession>A0A7S2XTB1</accession>
<evidence type="ECO:0000256" key="8">
    <source>
        <dbReference type="SAM" id="Phobius"/>
    </source>
</evidence>
<keyword evidence="2 8" id="KW-0812">Transmembrane</keyword>
<feature type="compositionally biased region" description="Basic and acidic residues" evidence="7">
    <location>
        <begin position="481"/>
        <end position="499"/>
    </location>
</feature>
<evidence type="ECO:0000256" key="5">
    <source>
        <dbReference type="ARBA" id="ARBA00023098"/>
    </source>
</evidence>
<dbReference type="AlphaFoldDB" id="A0A7S2XTB1"/>
<feature type="transmembrane region" description="Helical" evidence="8">
    <location>
        <begin position="303"/>
        <end position="326"/>
    </location>
</feature>
<evidence type="ECO:0000256" key="7">
    <source>
        <dbReference type="SAM" id="MobiDB-lite"/>
    </source>
</evidence>
<gene>
    <name evidence="9" type="ORF">ASEP1449_LOCUS17724</name>
</gene>
<evidence type="ECO:0000256" key="2">
    <source>
        <dbReference type="ARBA" id="ARBA00022692"/>
    </source>
</evidence>
<evidence type="ECO:0008006" key="10">
    <source>
        <dbReference type="Google" id="ProtNLM"/>
    </source>
</evidence>
<evidence type="ECO:0000256" key="1">
    <source>
        <dbReference type="ARBA" id="ARBA00004477"/>
    </source>
</evidence>